<gene>
    <name evidence="2" type="ORF">LDG_6711</name>
</gene>
<keyword evidence="1" id="KW-1133">Transmembrane helix</keyword>
<evidence type="ECO:0008006" key="4">
    <source>
        <dbReference type="Google" id="ProtNLM"/>
    </source>
</evidence>
<keyword evidence="1" id="KW-0812">Transmembrane</keyword>
<dbReference type="RefSeq" id="WP_006870641.1">
    <property type="nucleotide sequence ID" value="NZ_JH413817.1"/>
</dbReference>
<dbReference type="EMBL" id="JH413817">
    <property type="protein sequence ID" value="EHL31250.1"/>
    <property type="molecule type" value="Genomic_DNA"/>
</dbReference>
<keyword evidence="3" id="KW-1185">Reference proteome</keyword>
<dbReference type="HOGENOM" id="CLU_2554071_0_0_6"/>
<accession>G9EN89</accession>
<evidence type="ECO:0000313" key="2">
    <source>
        <dbReference type="EMBL" id="EHL31250.1"/>
    </source>
</evidence>
<evidence type="ECO:0000313" key="3">
    <source>
        <dbReference type="Proteomes" id="UP000002770"/>
    </source>
</evidence>
<protein>
    <recommendedName>
        <fullName evidence="4">Transposase DDE domain-containing protein</fullName>
    </recommendedName>
</protein>
<proteinExistence type="predicted"/>
<reference evidence="2 3" key="1">
    <citation type="journal article" date="2011" name="BMC Genomics">
        <title>Insight into cross-talk between intra-amoebal pathogens.</title>
        <authorList>
            <person name="Gimenez G."/>
            <person name="Bertelli C."/>
            <person name="Moliner C."/>
            <person name="Robert C."/>
            <person name="Raoult D."/>
            <person name="Fournier P.E."/>
            <person name="Greub G."/>
        </authorList>
    </citation>
    <scope>NUCLEOTIDE SEQUENCE [LARGE SCALE GENOMIC DNA]</scope>
    <source>
        <strain evidence="2 3">LLAP12</strain>
    </source>
</reference>
<sequence>MHDAFRQLIANLQATQVTEEDDDLYLMDSFPIMLAQHNHAYTAKIARKIAGLVRSSAGLLFSHIFGKFATAMLLRAYPLADF</sequence>
<organism evidence="2 3">
    <name type="scientific">Legionella drancourtii LLAP12</name>
    <dbReference type="NCBI Taxonomy" id="658187"/>
    <lineage>
        <taxon>Bacteria</taxon>
        <taxon>Pseudomonadati</taxon>
        <taxon>Pseudomonadota</taxon>
        <taxon>Gammaproteobacteria</taxon>
        <taxon>Legionellales</taxon>
        <taxon>Legionellaceae</taxon>
        <taxon>Legionella</taxon>
    </lineage>
</organism>
<name>G9EN89_9GAMM</name>
<dbReference type="STRING" id="658187.LDG_6711"/>
<dbReference type="AlphaFoldDB" id="G9EN89"/>
<keyword evidence="1" id="KW-0472">Membrane</keyword>
<evidence type="ECO:0000256" key="1">
    <source>
        <dbReference type="SAM" id="Phobius"/>
    </source>
</evidence>
<feature type="transmembrane region" description="Helical" evidence="1">
    <location>
        <begin position="57"/>
        <end position="77"/>
    </location>
</feature>
<dbReference type="InParanoid" id="G9EN89"/>
<dbReference type="Proteomes" id="UP000002770">
    <property type="component" value="Unassembled WGS sequence"/>
</dbReference>